<dbReference type="Proteomes" id="UP000279995">
    <property type="component" value="Chromosome I"/>
</dbReference>
<dbReference type="EMBL" id="CP033065">
    <property type="protein sequence ID" value="AYM86857.1"/>
    <property type="molecule type" value="Genomic_DNA"/>
</dbReference>
<accession>A0AAD0TYX3</accession>
<evidence type="ECO:0000313" key="2">
    <source>
        <dbReference type="Proteomes" id="UP000279995"/>
    </source>
</evidence>
<protein>
    <submittedName>
        <fullName evidence="1">DUF2384 domain-containing protein</fullName>
    </submittedName>
</protein>
<dbReference type="RefSeq" id="WP_121637590.1">
    <property type="nucleotide sequence ID" value="NZ_CP033065.1"/>
</dbReference>
<evidence type="ECO:0000313" key="1">
    <source>
        <dbReference type="EMBL" id="AYM86857.1"/>
    </source>
</evidence>
<dbReference type="AlphaFoldDB" id="A0AAD0TYX3"/>
<organism evidence="1 2">
    <name type="scientific">Pseudoalteromonas agarivorans</name>
    <dbReference type="NCBI Taxonomy" id="176102"/>
    <lineage>
        <taxon>Bacteria</taxon>
        <taxon>Pseudomonadati</taxon>
        <taxon>Pseudomonadota</taxon>
        <taxon>Gammaproteobacteria</taxon>
        <taxon>Alteromonadales</taxon>
        <taxon>Pseudoalteromonadaceae</taxon>
        <taxon>Pseudoalteromonas</taxon>
    </lineage>
</organism>
<reference evidence="1 2" key="1">
    <citation type="submission" date="2018-10" db="EMBL/GenBank/DDBJ databases">
        <title>Complete Genome Sequence and Transcriptomic Profiles of a Marine Bacterium, Pseudoalteromonas agarivorans Hao 2018.</title>
        <authorList>
            <person name="Hao L."/>
        </authorList>
    </citation>
    <scope>NUCLEOTIDE SEQUENCE [LARGE SCALE GENOMIC DNA]</scope>
    <source>
        <strain evidence="1 2">Hao 2018</strain>
    </source>
</reference>
<proteinExistence type="predicted"/>
<name>A0AAD0TYX3_9GAMM</name>
<gene>
    <name evidence="1" type="ORF">D9T18_09125</name>
</gene>
<sequence length="129" mass="14993">MITYSSKNIDMKSERVARVALSTFFNIMREWSIKETQQIALLAAPSPKVFKDWNNNIVTSLNPDTLIRISYIIRIYKYLGILFPKRKQANDWIWKPNKDLEGASAINIMSSGQLSKMHQVVEYLNNQLK</sequence>